<reference evidence="2 3" key="1">
    <citation type="journal article" date="2009" name="Nature">
        <title>The Sorghum bicolor genome and the diversification of grasses.</title>
        <authorList>
            <person name="Paterson A.H."/>
            <person name="Bowers J.E."/>
            <person name="Bruggmann R."/>
            <person name="Dubchak I."/>
            <person name="Grimwood J."/>
            <person name="Gundlach H."/>
            <person name="Haberer G."/>
            <person name="Hellsten U."/>
            <person name="Mitros T."/>
            <person name="Poliakov A."/>
            <person name="Schmutz J."/>
            <person name="Spannagl M."/>
            <person name="Tang H."/>
            <person name="Wang X."/>
            <person name="Wicker T."/>
            <person name="Bharti A.K."/>
            <person name="Chapman J."/>
            <person name="Feltus F.A."/>
            <person name="Gowik U."/>
            <person name="Grigoriev I.V."/>
            <person name="Lyons E."/>
            <person name="Maher C.A."/>
            <person name="Martis M."/>
            <person name="Narechania A."/>
            <person name="Otillar R.P."/>
            <person name="Penning B.W."/>
            <person name="Salamov A.A."/>
            <person name="Wang Y."/>
            <person name="Zhang L."/>
            <person name="Carpita N.C."/>
            <person name="Freeling M."/>
            <person name="Gingle A.R."/>
            <person name="Hash C.T."/>
            <person name="Keller B."/>
            <person name="Klein P."/>
            <person name="Kresovich S."/>
            <person name="McCann M.C."/>
            <person name="Ming R."/>
            <person name="Peterson D.G."/>
            <person name="Mehboob-ur-Rahman"/>
            <person name="Ware D."/>
            <person name="Westhoff P."/>
            <person name="Mayer K.F."/>
            <person name="Messing J."/>
            <person name="Rokhsar D.S."/>
        </authorList>
    </citation>
    <scope>NUCLEOTIDE SEQUENCE [LARGE SCALE GENOMIC DNA]</scope>
    <source>
        <strain evidence="3">cv. BTx623</strain>
    </source>
</reference>
<reference evidence="3" key="2">
    <citation type="journal article" date="2018" name="Plant J.">
        <title>The Sorghum bicolor reference genome: improved assembly, gene annotations, a transcriptome atlas, and signatures of genome organization.</title>
        <authorList>
            <person name="McCormick R.F."/>
            <person name="Truong S.K."/>
            <person name="Sreedasyam A."/>
            <person name="Jenkins J."/>
            <person name="Shu S."/>
            <person name="Sims D."/>
            <person name="Kennedy M."/>
            <person name="Amirebrahimi M."/>
            <person name="Weers B.D."/>
            <person name="McKinley B."/>
            <person name="Mattison A."/>
            <person name="Morishige D.T."/>
            <person name="Grimwood J."/>
            <person name="Schmutz J."/>
            <person name="Mullet J.E."/>
        </authorList>
    </citation>
    <scope>NUCLEOTIDE SEQUENCE [LARGE SCALE GENOMIC DNA]</scope>
    <source>
        <strain evidence="3">cv. BTx623</strain>
    </source>
</reference>
<evidence type="ECO:0000256" key="1">
    <source>
        <dbReference type="SAM" id="MobiDB-lite"/>
    </source>
</evidence>
<dbReference type="Gramene" id="KXG37073">
    <property type="protein sequence ID" value="KXG37073"/>
    <property type="gene ID" value="SORBI_3001G002900"/>
</dbReference>
<keyword evidence="3" id="KW-1185">Reference proteome</keyword>
<evidence type="ECO:0000313" key="3">
    <source>
        <dbReference type="Proteomes" id="UP000000768"/>
    </source>
</evidence>
<name>A0A1B6QGP6_SORBI</name>
<gene>
    <name evidence="2" type="ORF">SORBI_3001G002900</name>
</gene>
<organism evidence="2 3">
    <name type="scientific">Sorghum bicolor</name>
    <name type="common">Sorghum</name>
    <name type="synonym">Sorghum vulgare</name>
    <dbReference type="NCBI Taxonomy" id="4558"/>
    <lineage>
        <taxon>Eukaryota</taxon>
        <taxon>Viridiplantae</taxon>
        <taxon>Streptophyta</taxon>
        <taxon>Embryophyta</taxon>
        <taxon>Tracheophyta</taxon>
        <taxon>Spermatophyta</taxon>
        <taxon>Magnoliopsida</taxon>
        <taxon>Liliopsida</taxon>
        <taxon>Poales</taxon>
        <taxon>Poaceae</taxon>
        <taxon>PACMAD clade</taxon>
        <taxon>Panicoideae</taxon>
        <taxon>Andropogonodae</taxon>
        <taxon>Andropogoneae</taxon>
        <taxon>Sorghinae</taxon>
        <taxon>Sorghum</taxon>
    </lineage>
</organism>
<feature type="region of interest" description="Disordered" evidence="1">
    <location>
        <begin position="48"/>
        <end position="152"/>
    </location>
</feature>
<dbReference type="Proteomes" id="UP000000768">
    <property type="component" value="Chromosome 1"/>
</dbReference>
<accession>A0A1B6QGP6</accession>
<dbReference type="AlphaFoldDB" id="A0A1B6QGP6"/>
<sequence>MAHLWQSLSHSSGAHGGMAWLCSPAAEPDSAVAWPLRPDPLEAQPYGRSTVEVWPHPLHPLSDPGRRRRCCYADPDDGLSSPLPAAHPGTPPPRSATDPGAPPPRTHAGLDPSLAVVVLAQTRQQRAPPSSGDADATTVSLGGPLGSPSFFN</sequence>
<evidence type="ECO:0000313" key="2">
    <source>
        <dbReference type="EMBL" id="KXG37073.1"/>
    </source>
</evidence>
<dbReference type="InParanoid" id="A0A1B6QGP6"/>
<protein>
    <submittedName>
        <fullName evidence="2">Uncharacterized protein</fullName>
    </submittedName>
</protein>
<feature type="compositionally biased region" description="Pro residues" evidence="1">
    <location>
        <begin position="89"/>
        <end position="105"/>
    </location>
</feature>
<dbReference type="EMBL" id="CM000760">
    <property type="protein sequence ID" value="KXG37073.1"/>
    <property type="molecule type" value="Genomic_DNA"/>
</dbReference>
<proteinExistence type="predicted"/>